<keyword evidence="3" id="KW-1185">Reference proteome</keyword>
<dbReference type="GO" id="GO:0007015">
    <property type="term" value="P:actin filament organization"/>
    <property type="evidence" value="ECO:0007669"/>
    <property type="project" value="InterPro"/>
</dbReference>
<dbReference type="PANTHER" id="PTHR47789">
    <property type="entry name" value="LAS SEVENTEEN-BINDING PROTEIN 5"/>
    <property type="match status" value="1"/>
</dbReference>
<dbReference type="GO" id="GO:0035091">
    <property type="term" value="F:phosphatidylinositol binding"/>
    <property type="evidence" value="ECO:0007669"/>
    <property type="project" value="InterPro"/>
</dbReference>
<feature type="compositionally biased region" description="Low complexity" evidence="1">
    <location>
        <begin position="259"/>
        <end position="269"/>
    </location>
</feature>
<sequence length="316" mass="36479">MGFLSDHQHTEISDYLEDLVSQDDNSTVFARKTVKLIRLIDDTRDDGLYLENQKEAARKIRKLLKYNDNVSVKKRCFNLLSEFIIYNNCKFRELYNDQKLLLAIQTTISANSKKIKFFTNCFLEWIKFINDGKNSSSSTYRGLVELYRQFKSKSSGNRRVFDLQKESPKIRLLVGDSLSTSIALKNRLLQLRPGQTSVDDKDSTDLFVKCRELRRAVLKYIQFVQEGELLGSLVHANDELVNSLKKYDELSGLDEVNNYDSATSESSYYETDEEDYDDIQPLSSRETSNASRAAPQNVNKQNSRDYDPFGDHNGIF</sequence>
<dbReference type="RefSeq" id="XP_003685895.1">
    <property type="nucleotide sequence ID" value="XM_003685847.1"/>
</dbReference>
<dbReference type="AlphaFoldDB" id="G8BU83"/>
<dbReference type="eggNOG" id="ENOG502QR8R">
    <property type="taxonomic scope" value="Eukaryota"/>
</dbReference>
<reference evidence="2 3" key="1">
    <citation type="journal article" date="2011" name="Proc. Natl. Acad. Sci. U.S.A.">
        <title>Evolutionary erosion of yeast sex chromosomes by mating-type switching accidents.</title>
        <authorList>
            <person name="Gordon J.L."/>
            <person name="Armisen D."/>
            <person name="Proux-Wera E."/>
            <person name="Oheigeartaigh S.S."/>
            <person name="Byrne K.P."/>
            <person name="Wolfe K.H."/>
        </authorList>
    </citation>
    <scope>NUCLEOTIDE SEQUENCE [LARGE SCALE GENOMIC DNA]</scope>
    <source>
        <strain evidence="3">ATCC 24235 / CBS 4417 / NBRC 1672 / NRRL Y-8282 / UCD 70-5</strain>
    </source>
</reference>
<dbReference type="OMA" id="YGSVHRQ"/>
<dbReference type="CDD" id="cd14232">
    <property type="entry name" value="GAT_LSB5"/>
    <property type="match status" value="1"/>
</dbReference>
<dbReference type="Gene3D" id="1.20.58.160">
    <property type="match status" value="1"/>
</dbReference>
<accession>G8BU83</accession>
<dbReference type="InterPro" id="IPR045007">
    <property type="entry name" value="LSB5"/>
</dbReference>
<dbReference type="OrthoDB" id="10068368at2759"/>
<evidence type="ECO:0000313" key="2">
    <source>
        <dbReference type="EMBL" id="CCE63461.1"/>
    </source>
</evidence>
<evidence type="ECO:0008006" key="4">
    <source>
        <dbReference type="Google" id="ProtNLM"/>
    </source>
</evidence>
<evidence type="ECO:0000256" key="1">
    <source>
        <dbReference type="SAM" id="MobiDB-lite"/>
    </source>
</evidence>
<feature type="region of interest" description="Disordered" evidence="1">
    <location>
        <begin position="258"/>
        <end position="316"/>
    </location>
</feature>
<dbReference type="KEGG" id="tpf:TPHA_0E03720"/>
<organism evidence="2 3">
    <name type="scientific">Tetrapisispora phaffii (strain ATCC 24235 / CBS 4417 / NBRC 1672 / NRRL Y-8282 / UCD 70-5)</name>
    <name type="common">Yeast</name>
    <name type="synonym">Fabospora phaffii</name>
    <dbReference type="NCBI Taxonomy" id="1071381"/>
    <lineage>
        <taxon>Eukaryota</taxon>
        <taxon>Fungi</taxon>
        <taxon>Dikarya</taxon>
        <taxon>Ascomycota</taxon>
        <taxon>Saccharomycotina</taxon>
        <taxon>Saccharomycetes</taxon>
        <taxon>Saccharomycetales</taxon>
        <taxon>Saccharomycetaceae</taxon>
        <taxon>Tetrapisispora</taxon>
    </lineage>
</organism>
<proteinExistence type="predicted"/>
<dbReference type="Proteomes" id="UP000005666">
    <property type="component" value="Chromosome 5"/>
</dbReference>
<name>G8BU83_TETPH</name>
<dbReference type="PANTHER" id="PTHR47789:SF1">
    <property type="entry name" value="LAS SEVENTEEN-BINDING PROTEIN 5"/>
    <property type="match status" value="1"/>
</dbReference>
<feature type="compositionally biased region" description="Polar residues" evidence="1">
    <location>
        <begin position="281"/>
        <end position="301"/>
    </location>
</feature>
<dbReference type="HOGENOM" id="CLU_036827_2_0_1"/>
<dbReference type="InterPro" id="IPR038425">
    <property type="entry name" value="GAT_sf"/>
</dbReference>
<dbReference type="GeneID" id="11531182"/>
<dbReference type="GO" id="GO:0030479">
    <property type="term" value="C:actin cortical patch"/>
    <property type="evidence" value="ECO:0007669"/>
    <property type="project" value="TreeGrafter"/>
</dbReference>
<dbReference type="STRING" id="1071381.G8BU83"/>
<evidence type="ECO:0000313" key="3">
    <source>
        <dbReference type="Proteomes" id="UP000005666"/>
    </source>
</evidence>
<dbReference type="GO" id="GO:0006897">
    <property type="term" value="P:endocytosis"/>
    <property type="evidence" value="ECO:0007669"/>
    <property type="project" value="InterPro"/>
</dbReference>
<dbReference type="SUPFAM" id="SSF89009">
    <property type="entry name" value="GAT-like domain"/>
    <property type="match status" value="1"/>
</dbReference>
<dbReference type="InterPro" id="IPR044103">
    <property type="entry name" value="GAT_LSB5"/>
</dbReference>
<gene>
    <name evidence="2" type="primary">TPHA0E03720</name>
    <name evidence="2" type="ordered locus">TPHA_0E03720</name>
</gene>
<protein>
    <recommendedName>
        <fullName evidence="4">VHS domain-containing protein</fullName>
    </recommendedName>
</protein>
<dbReference type="GO" id="GO:0051666">
    <property type="term" value="P:actin cortical patch localization"/>
    <property type="evidence" value="ECO:0007669"/>
    <property type="project" value="TreeGrafter"/>
</dbReference>
<dbReference type="EMBL" id="HE612860">
    <property type="protein sequence ID" value="CCE63461.1"/>
    <property type="molecule type" value="Genomic_DNA"/>
</dbReference>
<dbReference type="GO" id="GO:0043130">
    <property type="term" value="F:ubiquitin binding"/>
    <property type="evidence" value="ECO:0007669"/>
    <property type="project" value="InterPro"/>
</dbReference>